<comment type="caution">
    <text evidence="2">The sequence shown here is derived from an EMBL/GenBank/DDBJ whole genome shotgun (WGS) entry which is preliminary data.</text>
</comment>
<accession>A0AAW7ZEY5</accession>
<name>A0AAW7ZEY5_9FIRM</name>
<dbReference type="InterPro" id="IPR050834">
    <property type="entry name" value="Glycosyltransf_2"/>
</dbReference>
<organism evidence="2 3">
    <name type="scientific">Desulforamulus aquiferis</name>
    <dbReference type="NCBI Taxonomy" id="1397668"/>
    <lineage>
        <taxon>Bacteria</taxon>
        <taxon>Bacillati</taxon>
        <taxon>Bacillota</taxon>
        <taxon>Clostridia</taxon>
        <taxon>Eubacteriales</taxon>
        <taxon>Peptococcaceae</taxon>
        <taxon>Desulforamulus</taxon>
    </lineage>
</organism>
<dbReference type="InterPro" id="IPR029044">
    <property type="entry name" value="Nucleotide-diphossugar_trans"/>
</dbReference>
<evidence type="ECO:0000313" key="3">
    <source>
        <dbReference type="Proteomes" id="UP001172911"/>
    </source>
</evidence>
<dbReference type="PANTHER" id="PTHR43685:SF2">
    <property type="entry name" value="GLYCOSYLTRANSFERASE 2-LIKE DOMAIN-CONTAINING PROTEIN"/>
    <property type="match status" value="1"/>
</dbReference>
<dbReference type="CDD" id="cd00761">
    <property type="entry name" value="Glyco_tranf_GTA_type"/>
    <property type="match status" value="1"/>
</dbReference>
<dbReference type="InterPro" id="IPR001173">
    <property type="entry name" value="Glyco_trans_2-like"/>
</dbReference>
<dbReference type="EMBL" id="JARPTC010000020">
    <property type="protein sequence ID" value="MDO7788282.1"/>
    <property type="molecule type" value="Genomic_DNA"/>
</dbReference>
<reference evidence="2" key="1">
    <citation type="journal article" date="2023" name="J. Hazard. Mater.">
        <title>Anaerobic biodegradation of pyrene and benzo[a]pyrene by a new sulfate-reducing Desulforamulus aquiferis strain DSA.</title>
        <authorList>
            <person name="Zhang Z."/>
            <person name="Sun J."/>
            <person name="Gong X."/>
            <person name="Wang C."/>
            <person name="Wang H."/>
        </authorList>
    </citation>
    <scope>NUCLEOTIDE SEQUENCE</scope>
    <source>
        <strain evidence="2">DSA</strain>
    </source>
</reference>
<dbReference type="PANTHER" id="PTHR43685">
    <property type="entry name" value="GLYCOSYLTRANSFERASE"/>
    <property type="match status" value="1"/>
</dbReference>
<protein>
    <submittedName>
        <fullName evidence="2">Glycosyltransferase family 2 protein</fullName>
    </submittedName>
</protein>
<feature type="domain" description="Glycosyltransferase 2-like" evidence="1">
    <location>
        <begin position="5"/>
        <end position="165"/>
    </location>
</feature>
<dbReference type="SUPFAM" id="SSF53448">
    <property type="entry name" value="Nucleotide-diphospho-sugar transferases"/>
    <property type="match status" value="1"/>
</dbReference>
<reference evidence="2" key="2">
    <citation type="submission" date="2023-03" db="EMBL/GenBank/DDBJ databases">
        <authorList>
            <person name="Zhang Z."/>
        </authorList>
    </citation>
    <scope>NUCLEOTIDE SEQUENCE</scope>
    <source>
        <strain evidence="2">DSA</strain>
    </source>
</reference>
<dbReference type="RefSeq" id="WP_304544080.1">
    <property type="nucleotide sequence ID" value="NZ_JARPTC010000020.1"/>
</dbReference>
<keyword evidence="3" id="KW-1185">Reference proteome</keyword>
<proteinExistence type="predicted"/>
<sequence length="259" mass="30618">MSKVSVIMTSYNKPQYIGKAIEGILKQTFTDFELLLMDDNSNDETQQVIEGFLTDERIKYFRSDITSDSERAEKIRYAALINKALGMISGQYISYATDDNIFRPQRLEKMVDLLESHEDIKIVYSDSMVFSLEAEGKQKSMHRMAKSITWLAPCQVDHCSIMHRADILPVIYDRWGSYWDEDPQFYFIGDARFFWRLNHYWPFYPINEILDDNYITEISLHTQMRAKDNEKNSILRQLPEQKTCRELRQYLRSLNGARK</sequence>
<dbReference type="Pfam" id="PF00535">
    <property type="entry name" value="Glycos_transf_2"/>
    <property type="match status" value="1"/>
</dbReference>
<dbReference type="AlphaFoldDB" id="A0AAW7ZEY5"/>
<dbReference type="Proteomes" id="UP001172911">
    <property type="component" value="Unassembled WGS sequence"/>
</dbReference>
<evidence type="ECO:0000259" key="1">
    <source>
        <dbReference type="Pfam" id="PF00535"/>
    </source>
</evidence>
<evidence type="ECO:0000313" key="2">
    <source>
        <dbReference type="EMBL" id="MDO7788282.1"/>
    </source>
</evidence>
<dbReference type="Gene3D" id="3.90.550.10">
    <property type="entry name" value="Spore Coat Polysaccharide Biosynthesis Protein SpsA, Chain A"/>
    <property type="match status" value="1"/>
</dbReference>
<gene>
    <name evidence="2" type="ORF">P6N53_13705</name>
</gene>